<accession>A0ABP9NYL2</accession>
<organism evidence="1 2">
    <name type="scientific">Prosthecobacter algae</name>
    <dbReference type="NCBI Taxonomy" id="1144682"/>
    <lineage>
        <taxon>Bacteria</taxon>
        <taxon>Pseudomonadati</taxon>
        <taxon>Verrucomicrobiota</taxon>
        <taxon>Verrucomicrobiia</taxon>
        <taxon>Verrucomicrobiales</taxon>
        <taxon>Verrucomicrobiaceae</taxon>
        <taxon>Prosthecobacter</taxon>
    </lineage>
</organism>
<comment type="caution">
    <text evidence="1">The sequence shown here is derived from an EMBL/GenBank/DDBJ whole genome shotgun (WGS) entry which is preliminary data.</text>
</comment>
<gene>
    <name evidence="1" type="ORF">GCM10023213_13000</name>
</gene>
<dbReference type="Proteomes" id="UP001499852">
    <property type="component" value="Unassembled WGS sequence"/>
</dbReference>
<keyword evidence="2" id="KW-1185">Reference proteome</keyword>
<sequence>MDIWWKNAASHLNSTMKPFEEIVKFIAEAVGADKLNAFRPSAASEKRVAILLAKQKEGTLRPKERDELQTFVQLDHVMSLAKARAKVRGRLSVS</sequence>
<evidence type="ECO:0000313" key="2">
    <source>
        <dbReference type="Proteomes" id="UP001499852"/>
    </source>
</evidence>
<protein>
    <submittedName>
        <fullName evidence="1">Uncharacterized protein</fullName>
    </submittedName>
</protein>
<proteinExistence type="predicted"/>
<reference evidence="2" key="1">
    <citation type="journal article" date="2019" name="Int. J. Syst. Evol. Microbiol.">
        <title>The Global Catalogue of Microorganisms (GCM) 10K type strain sequencing project: providing services to taxonomists for standard genome sequencing and annotation.</title>
        <authorList>
            <consortium name="The Broad Institute Genomics Platform"/>
            <consortium name="The Broad Institute Genome Sequencing Center for Infectious Disease"/>
            <person name="Wu L."/>
            <person name="Ma J."/>
        </authorList>
    </citation>
    <scope>NUCLEOTIDE SEQUENCE [LARGE SCALE GENOMIC DNA]</scope>
    <source>
        <strain evidence="2">JCM 18053</strain>
    </source>
</reference>
<evidence type="ECO:0000313" key="1">
    <source>
        <dbReference type="EMBL" id="GAA5137004.1"/>
    </source>
</evidence>
<dbReference type="EMBL" id="BAABIA010000002">
    <property type="protein sequence ID" value="GAA5137004.1"/>
    <property type="molecule type" value="Genomic_DNA"/>
</dbReference>
<dbReference type="RefSeq" id="WP_345735555.1">
    <property type="nucleotide sequence ID" value="NZ_BAABIA010000002.1"/>
</dbReference>
<name>A0ABP9NYL2_9BACT</name>